<evidence type="ECO:0000259" key="1">
    <source>
        <dbReference type="Pfam" id="PF00857"/>
    </source>
</evidence>
<reference evidence="2" key="1">
    <citation type="submission" date="2015-10" db="EMBL/GenBank/DDBJ databases">
        <authorList>
            <person name="Gilbert D.G."/>
        </authorList>
    </citation>
    <scope>NUCLEOTIDE SEQUENCE</scope>
</reference>
<dbReference type="EC" id="3.3.2.1" evidence="2"/>
<feature type="domain" description="Isochorismatase-like" evidence="1">
    <location>
        <begin position="7"/>
        <end position="156"/>
    </location>
</feature>
<dbReference type="EMBL" id="FAXC01000217">
    <property type="protein sequence ID" value="CUV09302.1"/>
    <property type="molecule type" value="Genomic_DNA"/>
</dbReference>
<dbReference type="Gene3D" id="3.40.50.850">
    <property type="entry name" value="Isochorismatase-like"/>
    <property type="match status" value="1"/>
</dbReference>
<dbReference type="PANTHER" id="PTHR14119:SF3">
    <property type="entry name" value="ISOCHORISMATASE DOMAIN-CONTAINING PROTEIN 2"/>
    <property type="match status" value="1"/>
</dbReference>
<dbReference type="Pfam" id="PF00857">
    <property type="entry name" value="Isochorismatase"/>
    <property type="match status" value="1"/>
</dbReference>
<dbReference type="CDD" id="cd01012">
    <property type="entry name" value="YcaC_related"/>
    <property type="match status" value="1"/>
</dbReference>
<sequence>MLESKTTILVIIDVQGKLAQIMHDREDLVKNLQILISGAKLLEIPIIWMEQLPDKLGPTIPEIQELLPDIEPIVKDVFSCARNEEFNGRLQELHGHDIILAGIESHVCVYQTAMDLLGQDFTVHVAADAVSSRTDSNKQLGLERMLLEGVVQTSVEMVLFELQGVATGDRFRELAKLVK</sequence>
<dbReference type="InterPro" id="IPR036380">
    <property type="entry name" value="Isochorismatase-like_sf"/>
</dbReference>
<evidence type="ECO:0000313" key="2">
    <source>
        <dbReference type="EMBL" id="CUV09302.1"/>
    </source>
</evidence>
<protein>
    <submittedName>
        <fullName evidence="2">Isochorismatase</fullName>
        <ecNumber evidence="2">3.3.2.1</ecNumber>
    </submittedName>
</protein>
<dbReference type="GO" id="GO:0008908">
    <property type="term" value="F:isochorismatase activity"/>
    <property type="evidence" value="ECO:0007669"/>
    <property type="project" value="UniProtKB-EC"/>
</dbReference>
<dbReference type="AlphaFoldDB" id="A0A160VG16"/>
<dbReference type="InterPro" id="IPR050993">
    <property type="entry name" value="Isochorismatase_domain"/>
</dbReference>
<organism evidence="2">
    <name type="scientific">hydrothermal vent metagenome</name>
    <dbReference type="NCBI Taxonomy" id="652676"/>
    <lineage>
        <taxon>unclassified sequences</taxon>
        <taxon>metagenomes</taxon>
        <taxon>ecological metagenomes</taxon>
    </lineage>
</organism>
<name>A0A160VG16_9ZZZZ</name>
<gene>
    <name evidence="2" type="ORF">MGWOODY_Mmi254</name>
</gene>
<dbReference type="PANTHER" id="PTHR14119">
    <property type="entry name" value="HYDROLASE"/>
    <property type="match status" value="1"/>
</dbReference>
<proteinExistence type="predicted"/>
<dbReference type="InterPro" id="IPR000868">
    <property type="entry name" value="Isochorismatase-like_dom"/>
</dbReference>
<dbReference type="SUPFAM" id="SSF52499">
    <property type="entry name" value="Isochorismatase-like hydrolases"/>
    <property type="match status" value="1"/>
</dbReference>
<keyword evidence="2" id="KW-0378">Hydrolase</keyword>
<accession>A0A160VG16</accession>